<dbReference type="UniPathway" id="UPA00056">
    <property type="reaction ID" value="UER00092"/>
</dbReference>
<feature type="binding site" evidence="9">
    <location>
        <position position="19"/>
    </location>
    <ligand>
        <name>NADPH</name>
        <dbReference type="ChEBI" id="CHEBI:57783"/>
    </ligand>
</feature>
<feature type="binding site" evidence="9">
    <location>
        <position position="156"/>
    </location>
    <ligand>
        <name>1-deoxy-D-xylulose 5-phosphate</name>
        <dbReference type="ChEBI" id="CHEBI:57792"/>
    </ligand>
</feature>
<dbReference type="NCBIfam" id="TIGR00243">
    <property type="entry name" value="Dxr"/>
    <property type="match status" value="1"/>
</dbReference>
<gene>
    <name evidence="9" type="primary">dxr</name>
    <name evidence="13" type="ORF">HMA55_04490</name>
</gene>
<dbReference type="FunFam" id="3.40.50.720:FF:000045">
    <property type="entry name" value="1-deoxy-D-xylulose 5-phosphate reductoisomerase"/>
    <property type="match status" value="1"/>
</dbReference>
<feature type="domain" description="1-deoxy-D-xylulose 5-phosphate reductoisomerase N-terminal" evidence="10">
    <location>
        <begin position="13"/>
        <end position="139"/>
    </location>
</feature>
<evidence type="ECO:0000256" key="1">
    <source>
        <dbReference type="ARBA" id="ARBA00005094"/>
    </source>
</evidence>
<accession>A0A7V8UTQ2</accession>
<dbReference type="Gene3D" id="3.40.50.720">
    <property type="entry name" value="NAD(P)-binding Rossmann-like Domain"/>
    <property type="match status" value="1"/>
</dbReference>
<protein>
    <recommendedName>
        <fullName evidence="9">1-deoxy-D-xylulose 5-phosphate reductoisomerase</fullName>
        <shortName evidence="9">DXP reductoisomerase</shortName>
        <ecNumber evidence="9">1.1.1.267</ecNumber>
    </recommendedName>
    <alternativeName>
        <fullName evidence="9">1-deoxyxylulose-5-phosphate reductoisomerase</fullName>
    </alternativeName>
    <alternativeName>
        <fullName evidence="9">2-C-methyl-D-erythritol 4-phosphate synthase</fullName>
    </alternativeName>
</protein>
<dbReference type="Pfam" id="PF13288">
    <property type="entry name" value="DXPR_C"/>
    <property type="match status" value="1"/>
</dbReference>
<dbReference type="SUPFAM" id="SSF69055">
    <property type="entry name" value="1-deoxy-D-xylulose-5-phosphate reductoisomerase, C-terminal domain"/>
    <property type="match status" value="1"/>
</dbReference>
<feature type="binding site" evidence="9">
    <location>
        <position position="20"/>
    </location>
    <ligand>
        <name>NADPH</name>
        <dbReference type="ChEBI" id="CHEBI:57783"/>
    </ligand>
</feature>
<name>A0A7V8UTQ2_9CORY</name>
<evidence type="ECO:0000256" key="3">
    <source>
        <dbReference type="ARBA" id="ARBA00022723"/>
    </source>
</evidence>
<feature type="binding site" evidence="9">
    <location>
        <position position="45"/>
    </location>
    <ligand>
        <name>NADPH</name>
        <dbReference type="ChEBI" id="CHEBI:57783"/>
    </ligand>
</feature>
<dbReference type="Gene3D" id="1.10.1740.10">
    <property type="match status" value="1"/>
</dbReference>
<evidence type="ECO:0000256" key="2">
    <source>
        <dbReference type="ARBA" id="ARBA00006825"/>
    </source>
</evidence>
<comment type="similarity">
    <text evidence="2 9">Belongs to the DXR family.</text>
</comment>
<keyword evidence="13" id="KW-0413">Isomerase</keyword>
<feature type="binding site" evidence="9">
    <location>
        <position position="226"/>
    </location>
    <ligand>
        <name>1-deoxy-D-xylulose 5-phosphate</name>
        <dbReference type="ChEBI" id="CHEBI:57792"/>
    </ligand>
</feature>
<evidence type="ECO:0000313" key="13">
    <source>
        <dbReference type="EMBL" id="MBA1837165.1"/>
    </source>
</evidence>
<comment type="cofactor">
    <cofactor evidence="9">
        <name>Mg(2+)</name>
        <dbReference type="ChEBI" id="CHEBI:18420"/>
    </cofactor>
    <cofactor evidence="9">
        <name>Mn(2+)</name>
        <dbReference type="ChEBI" id="CHEBI:29035"/>
    </cofactor>
</comment>
<dbReference type="PANTHER" id="PTHR30525:SF0">
    <property type="entry name" value="1-DEOXY-D-XYLULOSE 5-PHOSPHATE REDUCTOISOMERASE, CHLOROPLASTIC"/>
    <property type="match status" value="1"/>
</dbReference>
<dbReference type="RefSeq" id="WP_181191868.1">
    <property type="nucleotide sequence ID" value="NZ_JABFED010000002.1"/>
</dbReference>
<keyword evidence="9" id="KW-0460">Magnesium</keyword>
<dbReference type="Pfam" id="PF02670">
    <property type="entry name" value="DXP_reductoisom"/>
    <property type="match status" value="1"/>
</dbReference>
<feature type="domain" description="DXP reductoisomerase C-terminal" evidence="12">
    <location>
        <begin position="267"/>
        <end position="384"/>
    </location>
</feature>
<comment type="function">
    <text evidence="9">Catalyzes the NADPH-dependent rearrangement and reduction of 1-deoxy-D-xylulose-5-phosphate (DXP) to 2-C-methyl-D-erythritol 4-phosphate (MEP).</text>
</comment>
<dbReference type="InterPro" id="IPR026877">
    <property type="entry name" value="DXPR_C"/>
</dbReference>
<feature type="binding site" evidence="9">
    <location>
        <position position="157"/>
    </location>
    <ligand>
        <name>Mn(2+)</name>
        <dbReference type="ChEBI" id="CHEBI:29035"/>
    </ligand>
</feature>
<evidence type="ECO:0000256" key="6">
    <source>
        <dbReference type="ARBA" id="ARBA00023211"/>
    </source>
</evidence>
<evidence type="ECO:0000256" key="9">
    <source>
        <dbReference type="HAMAP-Rule" id="MF_00183"/>
    </source>
</evidence>
<dbReference type="GO" id="GO:0070402">
    <property type="term" value="F:NADPH binding"/>
    <property type="evidence" value="ECO:0007669"/>
    <property type="project" value="InterPro"/>
</dbReference>
<dbReference type="AlphaFoldDB" id="A0A7V8UTQ2"/>
<sequence length="396" mass="41754">MASTCHNGRVKNVVILGSTGSIGSQAIEVIREHRDQFTVVGIASAGSNPDQVVAQAREFGLSSDQVAVRDLEGAKRVSKELEGFVITGDNCATALVESQEADIVLNALVGSVGLPATLAALKTGATLALANKESLVAGGRFVLEAARPGQIVPVDSEHSAMAQALRAGDRAEVERFVLTASGGPFRGKSRAELMEVTPEQAVAHPTWSMGSMNSLNSATMVNKGLELIEASLLFDVEPDKIDVTVHPQSIVHSMVTFADGATIAQASPPSMMLPISHALNWPNRIAGAQRALDFSQASEWTFEPLDEDAFPAVKLARQAAEQGDPYPAIYNAANEVAVAAFVAGRVKFPHIVDIIAEVLDSAADFAESPANVNAVMRTEARARERAEAVIERITGA</sequence>
<comment type="pathway">
    <text evidence="1 9">Isoprenoid biosynthesis; isopentenyl diphosphate biosynthesis via DXP pathway; isopentenyl diphosphate from 1-deoxy-D-xylulose 5-phosphate: step 1/6.</text>
</comment>
<evidence type="ECO:0000256" key="4">
    <source>
        <dbReference type="ARBA" id="ARBA00022857"/>
    </source>
</evidence>
<keyword evidence="7 9" id="KW-0414">Isoprene biosynthesis</keyword>
<keyword evidence="3 9" id="KW-0479">Metal-binding</keyword>
<dbReference type="GO" id="GO:0016853">
    <property type="term" value="F:isomerase activity"/>
    <property type="evidence" value="ECO:0007669"/>
    <property type="project" value="UniProtKB-KW"/>
</dbReference>
<feature type="binding site" evidence="9">
    <location>
        <position position="132"/>
    </location>
    <ligand>
        <name>1-deoxy-D-xylulose 5-phosphate</name>
        <dbReference type="ChEBI" id="CHEBI:57792"/>
    </ligand>
</feature>
<evidence type="ECO:0000259" key="12">
    <source>
        <dbReference type="Pfam" id="PF13288"/>
    </source>
</evidence>
<dbReference type="HAMAP" id="MF_00183">
    <property type="entry name" value="DXP_reductoisom"/>
    <property type="match status" value="1"/>
</dbReference>
<feature type="binding site" evidence="9">
    <location>
        <position position="21"/>
    </location>
    <ligand>
        <name>NADPH</name>
        <dbReference type="ChEBI" id="CHEBI:57783"/>
    </ligand>
</feature>
<dbReference type="SUPFAM" id="SSF55347">
    <property type="entry name" value="Glyceraldehyde-3-phosphate dehydrogenase-like, C-terminal domain"/>
    <property type="match status" value="1"/>
</dbReference>
<comment type="caution">
    <text evidence="13">The sequence shown here is derived from an EMBL/GenBank/DDBJ whole genome shotgun (WGS) entry which is preliminary data.</text>
</comment>
<evidence type="ECO:0000313" key="14">
    <source>
        <dbReference type="Proteomes" id="UP000577408"/>
    </source>
</evidence>
<feature type="binding site" evidence="9">
    <location>
        <position position="22"/>
    </location>
    <ligand>
        <name>NADPH</name>
        <dbReference type="ChEBI" id="CHEBI:57783"/>
    </ligand>
</feature>
<evidence type="ECO:0000259" key="11">
    <source>
        <dbReference type="Pfam" id="PF08436"/>
    </source>
</evidence>
<dbReference type="InterPro" id="IPR036169">
    <property type="entry name" value="DXPR_C_sf"/>
</dbReference>
<feature type="binding site" evidence="9">
    <location>
        <position position="133"/>
    </location>
    <ligand>
        <name>NADPH</name>
        <dbReference type="ChEBI" id="CHEBI:57783"/>
    </ligand>
</feature>
<dbReference type="InterPro" id="IPR036291">
    <property type="entry name" value="NAD(P)-bd_dom_sf"/>
</dbReference>
<feature type="domain" description="1-deoxy-D-xylulose 5-phosphate reductoisomerase C-terminal" evidence="11">
    <location>
        <begin position="151"/>
        <end position="234"/>
    </location>
</feature>
<feature type="binding site" evidence="9">
    <location>
        <position position="226"/>
    </location>
    <ligand>
        <name>Mn(2+)</name>
        <dbReference type="ChEBI" id="CHEBI:29035"/>
    </ligand>
</feature>
<dbReference type="EC" id="1.1.1.267" evidence="9"/>
<dbReference type="GO" id="GO:0030145">
    <property type="term" value="F:manganese ion binding"/>
    <property type="evidence" value="ECO:0007669"/>
    <property type="project" value="TreeGrafter"/>
</dbReference>
<organism evidence="13 14">
    <name type="scientific">Corynebacterium wankanglinii</name>
    <dbReference type="NCBI Taxonomy" id="2735136"/>
    <lineage>
        <taxon>Bacteria</taxon>
        <taxon>Bacillati</taxon>
        <taxon>Actinomycetota</taxon>
        <taxon>Actinomycetes</taxon>
        <taxon>Mycobacteriales</taxon>
        <taxon>Corynebacteriaceae</taxon>
        <taxon>Corynebacterium</taxon>
    </lineage>
</organism>
<dbReference type="Proteomes" id="UP000577408">
    <property type="component" value="Unassembled WGS sequence"/>
</dbReference>
<dbReference type="PIRSF" id="PIRSF006205">
    <property type="entry name" value="Dxp_reductismrs"/>
    <property type="match status" value="1"/>
</dbReference>
<comment type="caution">
    <text evidence="9">Lacks conserved residue(s) required for the propagation of feature annotation.</text>
</comment>
<dbReference type="InterPro" id="IPR003821">
    <property type="entry name" value="DXP_reductoisomerase"/>
</dbReference>
<feature type="binding site" evidence="9">
    <location>
        <position position="210"/>
    </location>
    <ligand>
        <name>NADPH</name>
        <dbReference type="ChEBI" id="CHEBI:57783"/>
    </ligand>
</feature>
<dbReference type="Pfam" id="PF08436">
    <property type="entry name" value="DXP_redisom_C"/>
    <property type="match status" value="1"/>
</dbReference>
<proteinExistence type="inferred from homology"/>
<dbReference type="GO" id="GO:0030604">
    <property type="term" value="F:1-deoxy-D-xylulose-5-phosphate reductoisomerase activity"/>
    <property type="evidence" value="ECO:0007669"/>
    <property type="project" value="UniProtKB-UniRule"/>
</dbReference>
<feature type="binding site" evidence="9">
    <location>
        <position position="181"/>
    </location>
    <ligand>
        <name>1-deoxy-D-xylulose 5-phosphate</name>
        <dbReference type="ChEBI" id="CHEBI:57792"/>
    </ligand>
</feature>
<feature type="binding site" evidence="9">
    <location>
        <position position="155"/>
    </location>
    <ligand>
        <name>Mn(2+)</name>
        <dbReference type="ChEBI" id="CHEBI:29035"/>
    </ligand>
</feature>
<keyword evidence="6 9" id="KW-0464">Manganese</keyword>
<comment type="catalytic activity">
    <reaction evidence="8">
        <text>2-C-methyl-D-erythritol 4-phosphate + NADP(+) = 1-deoxy-D-xylulose 5-phosphate + NADPH + H(+)</text>
        <dbReference type="Rhea" id="RHEA:13717"/>
        <dbReference type="ChEBI" id="CHEBI:15378"/>
        <dbReference type="ChEBI" id="CHEBI:57783"/>
        <dbReference type="ChEBI" id="CHEBI:57792"/>
        <dbReference type="ChEBI" id="CHEBI:58262"/>
        <dbReference type="ChEBI" id="CHEBI:58349"/>
        <dbReference type="EC" id="1.1.1.267"/>
    </reaction>
    <physiologicalReaction direction="right-to-left" evidence="8">
        <dbReference type="Rhea" id="RHEA:13719"/>
    </physiologicalReaction>
</comment>
<keyword evidence="4 9" id="KW-0521">NADP</keyword>
<dbReference type="GO" id="GO:0051484">
    <property type="term" value="P:isopentenyl diphosphate biosynthetic process, methylerythritol 4-phosphate pathway involved in terpenoid biosynthetic process"/>
    <property type="evidence" value="ECO:0007669"/>
    <property type="project" value="UniProtKB-ARBA"/>
</dbReference>
<feature type="binding site" evidence="9">
    <location>
        <position position="157"/>
    </location>
    <ligand>
        <name>1-deoxy-D-xylulose 5-phosphate</name>
        <dbReference type="ChEBI" id="CHEBI:57792"/>
    </ligand>
</feature>
<dbReference type="PANTHER" id="PTHR30525">
    <property type="entry name" value="1-DEOXY-D-XYLULOSE 5-PHOSPHATE REDUCTOISOMERASE"/>
    <property type="match status" value="1"/>
</dbReference>
<dbReference type="InterPro" id="IPR013644">
    <property type="entry name" value="DXP_reductoisomerase_C"/>
</dbReference>
<evidence type="ECO:0000259" key="10">
    <source>
        <dbReference type="Pfam" id="PF02670"/>
    </source>
</evidence>
<dbReference type="InterPro" id="IPR013512">
    <property type="entry name" value="DXP_reductoisomerase_N"/>
</dbReference>
<dbReference type="EMBL" id="JABFED010000002">
    <property type="protein sequence ID" value="MBA1837165.1"/>
    <property type="molecule type" value="Genomic_DNA"/>
</dbReference>
<keyword evidence="14" id="KW-1185">Reference proteome</keyword>
<dbReference type="SUPFAM" id="SSF51735">
    <property type="entry name" value="NAD(P)-binding Rossmann-fold domains"/>
    <property type="match status" value="1"/>
</dbReference>
<evidence type="ECO:0000256" key="7">
    <source>
        <dbReference type="ARBA" id="ARBA00023229"/>
    </source>
</evidence>
<feature type="binding site" evidence="9">
    <location>
        <position position="204"/>
    </location>
    <ligand>
        <name>1-deoxy-D-xylulose 5-phosphate</name>
        <dbReference type="ChEBI" id="CHEBI:57792"/>
    </ligand>
</feature>
<feature type="binding site" evidence="9">
    <location>
        <position position="131"/>
    </location>
    <ligand>
        <name>NADPH</name>
        <dbReference type="ChEBI" id="CHEBI:57783"/>
    </ligand>
</feature>
<keyword evidence="5 9" id="KW-0560">Oxidoreductase</keyword>
<feature type="binding site" evidence="9">
    <location>
        <position position="222"/>
    </location>
    <ligand>
        <name>1-deoxy-D-xylulose 5-phosphate</name>
        <dbReference type="ChEBI" id="CHEBI:57792"/>
    </ligand>
</feature>
<feature type="binding site" evidence="9">
    <location>
        <position position="48"/>
    </location>
    <ligand>
        <name>NADPH</name>
        <dbReference type="ChEBI" id="CHEBI:57783"/>
    </ligand>
</feature>
<feature type="binding site" evidence="9">
    <location>
        <position position="223"/>
    </location>
    <ligand>
        <name>1-deoxy-D-xylulose 5-phosphate</name>
        <dbReference type="ChEBI" id="CHEBI:57792"/>
    </ligand>
</feature>
<feature type="binding site" evidence="9">
    <location>
        <position position="217"/>
    </location>
    <ligand>
        <name>1-deoxy-D-xylulose 5-phosphate</name>
        <dbReference type="ChEBI" id="CHEBI:57792"/>
    </ligand>
</feature>
<evidence type="ECO:0000256" key="5">
    <source>
        <dbReference type="ARBA" id="ARBA00023002"/>
    </source>
</evidence>
<evidence type="ECO:0000256" key="8">
    <source>
        <dbReference type="ARBA" id="ARBA00048543"/>
    </source>
</evidence>
<reference evidence="13 14" key="1">
    <citation type="submission" date="2020-05" db="EMBL/GenBank/DDBJ databases">
        <title>Descriptions of Corynebacterium xxxx sp. nov., Corynebacterium yyyy sp. nov. and Corynebacterium zzzz sp. nov.</title>
        <authorList>
            <person name="Zhang G."/>
        </authorList>
    </citation>
    <scope>NUCLEOTIDE SEQUENCE [LARGE SCALE GENOMIC DNA]</scope>
    <source>
        <strain evidence="14">zg-913</strain>
    </source>
</reference>